<proteinExistence type="predicted"/>
<dbReference type="EMBL" id="JAFFZW010000008">
    <property type="protein sequence ID" value="MBP0947511.1"/>
    <property type="molecule type" value="Genomic_DNA"/>
</dbReference>
<evidence type="ECO:0000313" key="2">
    <source>
        <dbReference type="EMBL" id="MBP0947511.1"/>
    </source>
</evidence>
<dbReference type="SUPFAM" id="SSF53474">
    <property type="entry name" value="alpha/beta-Hydrolases"/>
    <property type="match status" value="1"/>
</dbReference>
<dbReference type="InterPro" id="IPR029058">
    <property type="entry name" value="AB_hydrolase_fold"/>
</dbReference>
<evidence type="ECO:0000313" key="3">
    <source>
        <dbReference type="Proteomes" id="UP000673197"/>
    </source>
</evidence>
<protein>
    <submittedName>
        <fullName evidence="2">Alpha/beta hydrolase</fullName>
    </submittedName>
</protein>
<comment type="caution">
    <text evidence="2">The sequence shown here is derived from an EMBL/GenBank/DDBJ whole genome shotgun (WGS) entry which is preliminary data.</text>
</comment>
<feature type="domain" description="AB hydrolase-1" evidence="1">
    <location>
        <begin position="53"/>
        <end position="264"/>
    </location>
</feature>
<dbReference type="PANTHER" id="PTHR37017">
    <property type="entry name" value="AB HYDROLASE-1 DOMAIN-CONTAINING PROTEIN-RELATED"/>
    <property type="match status" value="1"/>
</dbReference>
<dbReference type="Pfam" id="PF12697">
    <property type="entry name" value="Abhydrolase_6"/>
    <property type="match status" value="1"/>
</dbReference>
<sequence>MKMPFPMDVLLQQASRRNPLGILCVLGIALGLSLLVYGGPTLAAKNEHRVNTIVLVHGAFADGSSWSPVIERLTAMGYNVTAVQNPMTSLKDDVLATERVLRRQKGDVLLVGHSWAGAVITQAGNASNVKGLVYLSALVPDNGESAGDLLARLKAPMTGLTPDADGLIWLDDPAQFHHVMAADLPMQKVKLMTAVQQPIASACFTEKVDHAAWHDKPSWYLQTTDDQAVSLSTQRAIAQQIGAKAVSIHSSHLSLVSHPDAVAQLIDHAASESGR</sequence>
<gene>
    <name evidence="2" type="ORF">JTJ32_19480</name>
</gene>
<dbReference type="InterPro" id="IPR052897">
    <property type="entry name" value="Sec-Metab_Biosynth_Hydrolase"/>
</dbReference>
<reference evidence="2 3" key="1">
    <citation type="journal article" date="2022" name="Syst. Appl. Microbiol.">
        <title>Pseudomonas alliivorans sp. nov., a plant-pathogenic bacterium isolated from onion foliage in Georgia, USA.</title>
        <authorList>
            <person name="Zhao M."/>
            <person name="Tyson C."/>
            <person name="Chen H.C."/>
            <person name="Paudel S."/>
            <person name="Gitaitis R."/>
            <person name="Kvitko B."/>
            <person name="Dutta B."/>
        </authorList>
    </citation>
    <scope>NUCLEOTIDE SEQUENCE [LARGE SCALE GENOMIC DNA]</scope>
    <source>
        <strain evidence="2 3">20GA0068</strain>
    </source>
</reference>
<evidence type="ECO:0000259" key="1">
    <source>
        <dbReference type="Pfam" id="PF12697"/>
    </source>
</evidence>
<dbReference type="GO" id="GO:0016787">
    <property type="term" value="F:hydrolase activity"/>
    <property type="evidence" value="ECO:0007669"/>
    <property type="project" value="UniProtKB-KW"/>
</dbReference>
<dbReference type="RefSeq" id="WP_184320722.1">
    <property type="nucleotide sequence ID" value="NZ_JAFFZU010000006.1"/>
</dbReference>
<organism evidence="2 3">
    <name type="scientific">Pseudomonas alliivorans</name>
    <dbReference type="NCBI Taxonomy" id="2810613"/>
    <lineage>
        <taxon>Bacteria</taxon>
        <taxon>Pseudomonadati</taxon>
        <taxon>Pseudomonadota</taxon>
        <taxon>Gammaproteobacteria</taxon>
        <taxon>Pseudomonadales</taxon>
        <taxon>Pseudomonadaceae</taxon>
        <taxon>Pseudomonas</taxon>
    </lineage>
</organism>
<dbReference type="InterPro" id="IPR000073">
    <property type="entry name" value="AB_hydrolase_1"/>
</dbReference>
<keyword evidence="3" id="KW-1185">Reference proteome</keyword>
<keyword evidence="2" id="KW-0378">Hydrolase</keyword>
<name>A0ABS4C9Z1_9PSED</name>
<dbReference type="PANTHER" id="PTHR37017:SF11">
    <property type="entry name" value="ESTERASE_LIPASE_THIOESTERASE DOMAIN-CONTAINING PROTEIN"/>
    <property type="match status" value="1"/>
</dbReference>
<accession>A0ABS4C9Z1</accession>
<dbReference type="Proteomes" id="UP000673197">
    <property type="component" value="Unassembled WGS sequence"/>
</dbReference>
<dbReference type="Gene3D" id="3.40.50.1820">
    <property type="entry name" value="alpha/beta hydrolase"/>
    <property type="match status" value="1"/>
</dbReference>